<dbReference type="EMBL" id="ADGH01000012">
    <property type="protein sequence ID" value="EHG24485.1"/>
    <property type="molecule type" value="Genomic_DNA"/>
</dbReference>
<reference evidence="1 2" key="1">
    <citation type="submission" date="2011-08" db="EMBL/GenBank/DDBJ databases">
        <title>The Genome Sequence of Selenomonas noxia F0398.</title>
        <authorList>
            <consortium name="The Broad Institute Genome Sequencing Platform"/>
            <person name="Earl A."/>
            <person name="Ward D."/>
            <person name="Feldgarden M."/>
            <person name="Gevers D."/>
            <person name="Izard J."/>
            <person name="Ganesan A."/>
            <person name="Blanton J.M."/>
            <person name="Baranova O.V."/>
            <person name="Tanner A.C."/>
            <person name="Dewhirst F.E."/>
            <person name="Young S.K."/>
            <person name="Zeng Q."/>
            <person name="Gargeya S."/>
            <person name="Fitzgerald M."/>
            <person name="Haas B."/>
            <person name="Abouelleil A."/>
            <person name="Alvarado L."/>
            <person name="Arachchi H.M."/>
            <person name="Berlin A."/>
            <person name="Brown A."/>
            <person name="Chapman S.B."/>
            <person name="Chen Z."/>
            <person name="Dunbar C."/>
            <person name="Freedman E."/>
            <person name="Gearin G."/>
            <person name="Gellesch M."/>
            <person name="Goldberg J."/>
            <person name="Griggs A."/>
            <person name="Gujja S."/>
            <person name="Heiman D."/>
            <person name="Howarth C."/>
            <person name="Larson L."/>
            <person name="Lui A."/>
            <person name="MacDonald P.J.P."/>
            <person name="Montmayeur A."/>
            <person name="Murphy C."/>
            <person name="Neiman D."/>
            <person name="Pearson M."/>
            <person name="Priest M."/>
            <person name="Roberts A."/>
            <person name="Saif S."/>
            <person name="Shea T."/>
            <person name="Shenoy N."/>
            <person name="Sisk P."/>
            <person name="Stolte C."/>
            <person name="Sykes S."/>
            <person name="Wortman J."/>
            <person name="Nusbaum C."/>
            <person name="Birren B."/>
        </authorList>
    </citation>
    <scope>NUCLEOTIDE SEQUENCE [LARGE SCALE GENOMIC DNA]</scope>
    <source>
        <strain evidence="1 2">F0398</strain>
    </source>
</reference>
<sequence length="47" mass="4825">MSLIRTLGFPACAEDQTQSGERGALSLIFLTTGGMSNESGTAEPHAA</sequence>
<gene>
    <name evidence="1" type="ORF">HMPREF9432_01335</name>
</gene>
<comment type="caution">
    <text evidence="1">The sequence shown here is derived from an EMBL/GenBank/DDBJ whole genome shotgun (WGS) entry which is preliminary data.</text>
</comment>
<keyword evidence="2" id="KW-1185">Reference proteome</keyword>
<organism evidence="1 2">
    <name type="scientific">Selenomonas noxia F0398</name>
    <dbReference type="NCBI Taxonomy" id="702437"/>
    <lineage>
        <taxon>Bacteria</taxon>
        <taxon>Bacillati</taxon>
        <taxon>Bacillota</taxon>
        <taxon>Negativicutes</taxon>
        <taxon>Selenomonadales</taxon>
        <taxon>Selenomonadaceae</taxon>
        <taxon>Selenomonas</taxon>
    </lineage>
</organism>
<name>A0ABN0DPD0_9FIRM</name>
<protein>
    <submittedName>
        <fullName evidence="1">Uncharacterized protein</fullName>
    </submittedName>
</protein>
<proteinExistence type="predicted"/>
<evidence type="ECO:0000313" key="2">
    <source>
        <dbReference type="Proteomes" id="UP000003175"/>
    </source>
</evidence>
<evidence type="ECO:0000313" key="1">
    <source>
        <dbReference type="EMBL" id="EHG24485.1"/>
    </source>
</evidence>
<dbReference type="Proteomes" id="UP000003175">
    <property type="component" value="Unassembled WGS sequence"/>
</dbReference>
<accession>A0ABN0DPD0</accession>